<evidence type="ECO:0000313" key="5">
    <source>
        <dbReference type="EMBL" id="KAK4499823.1"/>
    </source>
</evidence>
<dbReference type="InterPro" id="IPR051052">
    <property type="entry name" value="Diverse_substrate_MTase"/>
</dbReference>
<reference evidence="5 6" key="1">
    <citation type="journal article" date="2023" name="G3 (Bethesda)">
        <title>A chromosome-level genome assembly of Zasmidium syzygii isolated from banana leaves.</title>
        <authorList>
            <person name="van Westerhoven A.C."/>
            <person name="Mehrabi R."/>
            <person name="Talebi R."/>
            <person name="Steentjes M.B.F."/>
            <person name="Corcolon B."/>
            <person name="Chong P.A."/>
            <person name="Kema G.H.J."/>
            <person name="Seidl M.F."/>
        </authorList>
    </citation>
    <scope>NUCLEOTIDE SEQUENCE [LARGE SCALE GENOMIC DNA]</scope>
    <source>
        <strain evidence="5 6">P124</strain>
    </source>
</reference>
<dbReference type="SUPFAM" id="SSF53335">
    <property type="entry name" value="S-adenosyl-L-methionine-dependent methyltransferases"/>
    <property type="match status" value="1"/>
</dbReference>
<evidence type="ECO:0000313" key="6">
    <source>
        <dbReference type="Proteomes" id="UP001305779"/>
    </source>
</evidence>
<proteinExistence type="inferred from homology"/>
<dbReference type="InterPro" id="IPR029063">
    <property type="entry name" value="SAM-dependent_MTases_sf"/>
</dbReference>
<dbReference type="Pfam" id="PF08241">
    <property type="entry name" value="Methyltransf_11"/>
    <property type="match status" value="1"/>
</dbReference>
<keyword evidence="6" id="KW-1185">Reference proteome</keyword>
<protein>
    <recommendedName>
        <fullName evidence="4">Methyltransferase type 11 domain-containing protein</fullName>
    </recommendedName>
</protein>
<keyword evidence="2" id="KW-0489">Methyltransferase</keyword>
<comment type="caution">
    <text evidence="5">The sequence shown here is derived from an EMBL/GenBank/DDBJ whole genome shotgun (WGS) entry which is preliminary data.</text>
</comment>
<evidence type="ECO:0000256" key="2">
    <source>
        <dbReference type="ARBA" id="ARBA00022603"/>
    </source>
</evidence>
<organism evidence="5 6">
    <name type="scientific">Zasmidium cellare</name>
    <name type="common">Wine cellar mold</name>
    <name type="synonym">Racodium cellare</name>
    <dbReference type="NCBI Taxonomy" id="395010"/>
    <lineage>
        <taxon>Eukaryota</taxon>
        <taxon>Fungi</taxon>
        <taxon>Dikarya</taxon>
        <taxon>Ascomycota</taxon>
        <taxon>Pezizomycotina</taxon>
        <taxon>Dothideomycetes</taxon>
        <taxon>Dothideomycetidae</taxon>
        <taxon>Mycosphaerellales</taxon>
        <taxon>Mycosphaerellaceae</taxon>
        <taxon>Zasmidium</taxon>
    </lineage>
</organism>
<dbReference type="PANTHER" id="PTHR44942:SF4">
    <property type="entry name" value="METHYLTRANSFERASE TYPE 11 DOMAIN-CONTAINING PROTEIN"/>
    <property type="match status" value="1"/>
</dbReference>
<name>A0ABR0EFJ6_ZASCE</name>
<dbReference type="EMBL" id="JAXOVC010000006">
    <property type="protein sequence ID" value="KAK4499823.1"/>
    <property type="molecule type" value="Genomic_DNA"/>
</dbReference>
<accession>A0ABR0EFJ6</accession>
<dbReference type="Gene3D" id="3.40.50.150">
    <property type="entry name" value="Vaccinia Virus protein VP39"/>
    <property type="match status" value="1"/>
</dbReference>
<keyword evidence="3" id="KW-0808">Transferase</keyword>
<gene>
    <name evidence="5" type="ORF">PRZ48_008009</name>
</gene>
<dbReference type="InterPro" id="IPR013216">
    <property type="entry name" value="Methyltransf_11"/>
</dbReference>
<comment type="similarity">
    <text evidence="1">Belongs to the methyltransferase superfamily.</text>
</comment>
<dbReference type="CDD" id="cd02440">
    <property type="entry name" value="AdoMet_MTases"/>
    <property type="match status" value="1"/>
</dbReference>
<evidence type="ECO:0000256" key="1">
    <source>
        <dbReference type="ARBA" id="ARBA00008361"/>
    </source>
</evidence>
<evidence type="ECO:0000259" key="4">
    <source>
        <dbReference type="Pfam" id="PF08241"/>
    </source>
</evidence>
<dbReference type="Proteomes" id="UP001305779">
    <property type="component" value="Unassembled WGS sequence"/>
</dbReference>
<dbReference type="PANTHER" id="PTHR44942">
    <property type="entry name" value="METHYLTRANSF_11 DOMAIN-CONTAINING PROTEIN"/>
    <property type="match status" value="1"/>
</dbReference>
<evidence type="ECO:0000256" key="3">
    <source>
        <dbReference type="ARBA" id="ARBA00022679"/>
    </source>
</evidence>
<feature type="domain" description="Methyltransferase type 11" evidence="4">
    <location>
        <begin position="55"/>
        <end position="149"/>
    </location>
</feature>
<sequence length="321" mass="36668">MSGNTDAHHAHSYYDQQDDFWEKYRKGRHAPPQSFYSRIFDYHRQHGGKFGTIHDVGAGPGIHTAKIAQPFGKVLVSDIADSNVEVARSHLKDFDKPITFHVSKLEDVSWIVPESVDLVFAATVMHLTDLDKAMESFNRQLKPGGTLAIAVVGYSAWFNKRFQDAWGRMFQEACDKHWIRPRLKEDEATKKSAMSTIACSASAYDAVPLPTSFLEEGALRYKVNFPDEWSWYKIHISDESEKYVPLWSQIGETDKVIYEKADGWDIEVDFAGLEEIANSFPSSLSDREKWGEYWKVFEEVIGDGKIKGVWPHVMILATKKR</sequence>